<organism evidence="1 2">
    <name type="scientific">Allobranchiibius huperziae</name>
    <dbReference type="NCBI Taxonomy" id="1874116"/>
    <lineage>
        <taxon>Bacteria</taxon>
        <taxon>Bacillati</taxon>
        <taxon>Actinomycetota</taxon>
        <taxon>Actinomycetes</taxon>
        <taxon>Micrococcales</taxon>
        <taxon>Dermacoccaceae</taxon>
        <taxon>Allobranchiibius</taxon>
    </lineage>
</organism>
<dbReference type="AlphaFoldDB" id="A0A853DH63"/>
<sequence>MVHRLTRRDARRIAVRAQLLDASRPTDLLSVIRHLCLIQVDLTAAVAPNVDLVCWSRLGAAYEPAELDDLLDSGRVVEYTGLLRPGEDIALFRAQMTAWPGEEVTWRTGLARWLTASQACHDDILAILRSDGPTVARDLPDTCVVPWRSSGWNNNRNVPRMLDLMEARGEIAVASREGRERLWDLAERVYPTTDVVDAESADPERDRRRLTSLGIARASMTKPPGEPWDVGDAGEEAVIEGVRGTWRVDPAQLGLPFRGRAALLSPLDRLVVDRKRLTEIFQFDYQLEMYKPVAKRRWGYFALPILYGDSFVGKLDAASDLDAGLLRVNAVHEDVDFTAAMTRAVDREIESLAQFLGLRVSRS</sequence>
<evidence type="ECO:0000313" key="1">
    <source>
        <dbReference type="EMBL" id="NYJ74374.1"/>
    </source>
</evidence>
<evidence type="ECO:0008006" key="3">
    <source>
        <dbReference type="Google" id="ProtNLM"/>
    </source>
</evidence>
<dbReference type="PANTHER" id="PTHR30528:SF0">
    <property type="entry name" value="CYTOPLASMIC PROTEIN"/>
    <property type="match status" value="1"/>
</dbReference>
<keyword evidence="2" id="KW-1185">Reference proteome</keyword>
<dbReference type="PANTHER" id="PTHR30528">
    <property type="entry name" value="CYTOPLASMIC PROTEIN"/>
    <property type="match status" value="1"/>
</dbReference>
<name>A0A853DH63_9MICO</name>
<proteinExistence type="predicted"/>
<dbReference type="InterPro" id="IPR009351">
    <property type="entry name" value="AlkZ-like"/>
</dbReference>
<dbReference type="RefSeq" id="WP_179480204.1">
    <property type="nucleotide sequence ID" value="NZ_JACCFW010000001.1"/>
</dbReference>
<evidence type="ECO:0000313" key="2">
    <source>
        <dbReference type="Proteomes" id="UP000571817"/>
    </source>
</evidence>
<protein>
    <recommendedName>
        <fullName evidence="3">Winged helix-turn-helix domain-containing protein</fullName>
    </recommendedName>
</protein>
<dbReference type="Proteomes" id="UP000571817">
    <property type="component" value="Unassembled WGS sequence"/>
</dbReference>
<dbReference type="EMBL" id="JACCFW010000001">
    <property type="protein sequence ID" value="NYJ74374.1"/>
    <property type="molecule type" value="Genomic_DNA"/>
</dbReference>
<reference evidence="1 2" key="1">
    <citation type="submission" date="2020-07" db="EMBL/GenBank/DDBJ databases">
        <title>Sequencing the genomes of 1000 actinobacteria strains.</title>
        <authorList>
            <person name="Klenk H.-P."/>
        </authorList>
    </citation>
    <scope>NUCLEOTIDE SEQUENCE [LARGE SCALE GENOMIC DNA]</scope>
    <source>
        <strain evidence="1 2">DSM 29531</strain>
    </source>
</reference>
<dbReference type="Pfam" id="PF06224">
    <property type="entry name" value="AlkZ-like"/>
    <property type="match status" value="1"/>
</dbReference>
<gene>
    <name evidence="1" type="ORF">HNR15_001337</name>
</gene>
<accession>A0A853DH63</accession>
<comment type="caution">
    <text evidence="1">The sequence shown here is derived from an EMBL/GenBank/DDBJ whole genome shotgun (WGS) entry which is preliminary data.</text>
</comment>